<dbReference type="CDD" id="cd03811">
    <property type="entry name" value="GT4_GT28_WabH-like"/>
    <property type="match status" value="1"/>
</dbReference>
<proteinExistence type="predicted"/>
<dbReference type="STRING" id="1286106.MPL1_04030"/>
<dbReference type="Proteomes" id="UP000012019">
    <property type="component" value="Unassembled WGS sequence"/>
</dbReference>
<accession>M7PT79</accession>
<dbReference type="Pfam" id="PF00534">
    <property type="entry name" value="Glycos_transf_1"/>
    <property type="match status" value="1"/>
</dbReference>
<keyword evidence="3" id="KW-1185">Reference proteome</keyword>
<sequence length="366" mass="41895">MSKYKTRYALILCNDYKPPFFSVACQYASYFDGSEIQPIVVFIKGEKSESIASTLKAEVIFLEASNRETSGLKLKLSKEIKKLHEKYQFEFVVAHRYRAIYMATKLKNIPVYGVCHIDGNFRRLSRRLYIRFCKNLTLIGVSKAIRDDIRKSLPFMPRERIVHLYNSLDFQGIRNGMLSRSEARKRLCLTENYSFINVGRLHSDKDQKTLIEAFCLASKKMPLAQLFIAGKGELEQELKALVDSKNMQHKIKFLGAVPDVYKYLKGFDCFVLSSIREGLPIALLEAYAAELPVIASYCNGNLEAIDQVAKGFPIGDAERLKELLIIQYNADLISLKSLKNKINDKVENNFTHNVVRDNFWKIVNGS</sequence>
<organism evidence="2 3">
    <name type="scientific">Methylophaga lonarensis MPL</name>
    <dbReference type="NCBI Taxonomy" id="1286106"/>
    <lineage>
        <taxon>Bacteria</taxon>
        <taxon>Pseudomonadati</taxon>
        <taxon>Pseudomonadota</taxon>
        <taxon>Gammaproteobacteria</taxon>
        <taxon>Thiotrichales</taxon>
        <taxon>Piscirickettsiaceae</taxon>
        <taxon>Methylophaga</taxon>
    </lineage>
</organism>
<gene>
    <name evidence="2" type="ORF">MPL1_04030</name>
</gene>
<dbReference type="InterPro" id="IPR001296">
    <property type="entry name" value="Glyco_trans_1"/>
</dbReference>
<evidence type="ECO:0000259" key="1">
    <source>
        <dbReference type="Pfam" id="PF00534"/>
    </source>
</evidence>
<feature type="domain" description="Glycosyl transferase family 1" evidence="1">
    <location>
        <begin position="190"/>
        <end position="314"/>
    </location>
</feature>
<keyword evidence="2" id="KW-0808">Transferase</keyword>
<dbReference type="EMBL" id="APHR01000017">
    <property type="protein sequence ID" value="EMR13674.1"/>
    <property type="molecule type" value="Genomic_DNA"/>
</dbReference>
<dbReference type="PATRIC" id="fig|1286106.3.peg.809"/>
<evidence type="ECO:0000313" key="3">
    <source>
        <dbReference type="Proteomes" id="UP000012019"/>
    </source>
</evidence>
<dbReference type="SUPFAM" id="SSF53756">
    <property type="entry name" value="UDP-Glycosyltransferase/glycogen phosphorylase"/>
    <property type="match status" value="1"/>
</dbReference>
<dbReference type="eggNOG" id="COG0438">
    <property type="taxonomic scope" value="Bacteria"/>
</dbReference>
<dbReference type="PANTHER" id="PTHR12526">
    <property type="entry name" value="GLYCOSYLTRANSFERASE"/>
    <property type="match status" value="1"/>
</dbReference>
<protein>
    <submittedName>
        <fullName evidence="2">Glycosyltransferase</fullName>
    </submittedName>
</protein>
<dbReference type="AlphaFoldDB" id="M7PT79"/>
<comment type="caution">
    <text evidence="2">The sequence shown here is derived from an EMBL/GenBank/DDBJ whole genome shotgun (WGS) entry which is preliminary data.</text>
</comment>
<dbReference type="Gene3D" id="3.40.50.2000">
    <property type="entry name" value="Glycogen Phosphorylase B"/>
    <property type="match status" value="2"/>
</dbReference>
<dbReference type="RefSeq" id="WP_009725830.1">
    <property type="nucleotide sequence ID" value="NZ_APHR01000017.1"/>
</dbReference>
<reference evidence="2" key="1">
    <citation type="journal article" date="2013" name="Genome Announc.">
        <title>Draft Genome Sequence of Methylophaga lonarensis MPLT, a Haloalkaliphilic (Non-Methane-Utilizing) Methylotroph.</title>
        <authorList>
            <person name="Shetty S.A."/>
            <person name="Marathe N.P."/>
            <person name="Munot H."/>
            <person name="Antony C.P."/>
            <person name="Dhotre D.P."/>
            <person name="Murrell J.C."/>
            <person name="Shouche Y.S."/>
        </authorList>
    </citation>
    <scope>NUCLEOTIDE SEQUENCE [LARGE SCALE GENOMIC DNA]</scope>
    <source>
        <strain evidence="2">MPL</strain>
    </source>
</reference>
<evidence type="ECO:0000313" key="2">
    <source>
        <dbReference type="EMBL" id="EMR13674.1"/>
    </source>
</evidence>
<dbReference type="GO" id="GO:0016757">
    <property type="term" value="F:glycosyltransferase activity"/>
    <property type="evidence" value="ECO:0007669"/>
    <property type="project" value="InterPro"/>
</dbReference>
<name>M7PT79_9GAMM</name>
<dbReference type="GO" id="GO:1901135">
    <property type="term" value="P:carbohydrate derivative metabolic process"/>
    <property type="evidence" value="ECO:0007669"/>
    <property type="project" value="UniProtKB-ARBA"/>
</dbReference>
<dbReference type="PANTHER" id="PTHR12526:SF637">
    <property type="entry name" value="GLYCOSYLTRANSFERASE EPSF-RELATED"/>
    <property type="match status" value="1"/>
</dbReference>
<dbReference type="OrthoDB" id="5608566at2"/>